<protein>
    <recommendedName>
        <fullName evidence="5">Cell division protein ZapB</fullName>
    </recommendedName>
</protein>
<comment type="caution">
    <text evidence="3">The sequence shown here is derived from an EMBL/GenBank/DDBJ whole genome shotgun (WGS) entry which is preliminary data.</text>
</comment>
<dbReference type="Gene3D" id="1.20.5.340">
    <property type="match status" value="1"/>
</dbReference>
<dbReference type="RefSeq" id="WP_243376940.1">
    <property type="nucleotide sequence ID" value="NZ_JAKZJU020000001.1"/>
</dbReference>
<reference evidence="3" key="1">
    <citation type="submission" date="2023-03" db="EMBL/GenBank/DDBJ databases">
        <title>Mesosutterella sp. nov. isolated from porcine feces.</title>
        <authorList>
            <person name="Yu S."/>
        </authorList>
    </citation>
    <scope>NUCLEOTIDE SEQUENCE</scope>
    <source>
        <strain evidence="3">AGMB02718</strain>
    </source>
</reference>
<gene>
    <name evidence="3" type="ORF">MUN46_003935</name>
</gene>
<feature type="region of interest" description="Disordered" evidence="2">
    <location>
        <begin position="72"/>
        <end position="93"/>
    </location>
</feature>
<feature type="compositionally biased region" description="Polar residues" evidence="2">
    <location>
        <begin position="84"/>
        <end position="93"/>
    </location>
</feature>
<sequence>MQEQLDALDSIVTQLVQRADHLHQENDELKKQLSDTQAELASTKDELAKTRGKLEDTGIRIGLLIEQLTRDTNIEPIVEEDSSDQTQEQNAAA</sequence>
<organism evidence="3 4">
    <name type="scientific">Mesosutterella faecium</name>
    <dbReference type="NCBI Taxonomy" id="2925194"/>
    <lineage>
        <taxon>Bacteria</taxon>
        <taxon>Pseudomonadati</taxon>
        <taxon>Pseudomonadota</taxon>
        <taxon>Betaproteobacteria</taxon>
        <taxon>Burkholderiales</taxon>
        <taxon>Sutterellaceae</taxon>
        <taxon>Mesosutterella</taxon>
    </lineage>
</organism>
<evidence type="ECO:0008006" key="5">
    <source>
        <dbReference type="Google" id="ProtNLM"/>
    </source>
</evidence>
<proteinExistence type="predicted"/>
<keyword evidence="4" id="KW-1185">Reference proteome</keyword>
<evidence type="ECO:0000256" key="1">
    <source>
        <dbReference type="SAM" id="Coils"/>
    </source>
</evidence>
<keyword evidence="1" id="KW-0175">Coiled coil</keyword>
<evidence type="ECO:0000256" key="2">
    <source>
        <dbReference type="SAM" id="MobiDB-lite"/>
    </source>
</evidence>
<dbReference type="Proteomes" id="UP001165481">
    <property type="component" value="Unassembled WGS sequence"/>
</dbReference>
<name>A0ABT7IL43_9BURK</name>
<evidence type="ECO:0000313" key="4">
    <source>
        <dbReference type="Proteomes" id="UP001165481"/>
    </source>
</evidence>
<feature type="coiled-coil region" evidence="1">
    <location>
        <begin position="12"/>
        <end position="53"/>
    </location>
</feature>
<dbReference type="EMBL" id="JAKZJU020000001">
    <property type="protein sequence ID" value="MDL2059093.1"/>
    <property type="molecule type" value="Genomic_DNA"/>
</dbReference>
<evidence type="ECO:0000313" key="3">
    <source>
        <dbReference type="EMBL" id="MDL2059093.1"/>
    </source>
</evidence>
<accession>A0ABT7IL43</accession>